<accession>A0ABU6XRR8</accession>
<name>A0ABU6XRR8_9FABA</name>
<evidence type="ECO:0000313" key="2">
    <source>
        <dbReference type="Proteomes" id="UP001341840"/>
    </source>
</evidence>
<protein>
    <submittedName>
        <fullName evidence="1">Uncharacterized protein</fullName>
    </submittedName>
</protein>
<evidence type="ECO:0000313" key="1">
    <source>
        <dbReference type="EMBL" id="MED6199889.1"/>
    </source>
</evidence>
<dbReference type="EMBL" id="JASCZI010212603">
    <property type="protein sequence ID" value="MED6199889.1"/>
    <property type="molecule type" value="Genomic_DNA"/>
</dbReference>
<keyword evidence="2" id="KW-1185">Reference proteome</keyword>
<dbReference type="Proteomes" id="UP001341840">
    <property type="component" value="Unassembled WGS sequence"/>
</dbReference>
<comment type="caution">
    <text evidence="1">The sequence shown here is derived from an EMBL/GenBank/DDBJ whole genome shotgun (WGS) entry which is preliminary data.</text>
</comment>
<proteinExistence type="predicted"/>
<gene>
    <name evidence="1" type="ORF">PIB30_080069</name>
</gene>
<reference evidence="1 2" key="1">
    <citation type="journal article" date="2023" name="Plants (Basel)">
        <title>Bridging the Gap: Combining Genomics and Transcriptomics Approaches to Understand Stylosanthes scabra, an Orphan Legume from the Brazilian Caatinga.</title>
        <authorList>
            <person name="Ferreira-Neto J.R.C."/>
            <person name="da Silva M.D."/>
            <person name="Binneck E."/>
            <person name="de Melo N.F."/>
            <person name="da Silva R.H."/>
            <person name="de Melo A.L.T.M."/>
            <person name="Pandolfi V."/>
            <person name="Bustamante F.O."/>
            <person name="Brasileiro-Vidal A.C."/>
            <person name="Benko-Iseppon A.M."/>
        </authorList>
    </citation>
    <scope>NUCLEOTIDE SEQUENCE [LARGE SCALE GENOMIC DNA]</scope>
    <source>
        <tissue evidence="1">Leaves</tissue>
    </source>
</reference>
<organism evidence="1 2">
    <name type="scientific">Stylosanthes scabra</name>
    <dbReference type="NCBI Taxonomy" id="79078"/>
    <lineage>
        <taxon>Eukaryota</taxon>
        <taxon>Viridiplantae</taxon>
        <taxon>Streptophyta</taxon>
        <taxon>Embryophyta</taxon>
        <taxon>Tracheophyta</taxon>
        <taxon>Spermatophyta</taxon>
        <taxon>Magnoliopsida</taxon>
        <taxon>eudicotyledons</taxon>
        <taxon>Gunneridae</taxon>
        <taxon>Pentapetalae</taxon>
        <taxon>rosids</taxon>
        <taxon>fabids</taxon>
        <taxon>Fabales</taxon>
        <taxon>Fabaceae</taxon>
        <taxon>Papilionoideae</taxon>
        <taxon>50 kb inversion clade</taxon>
        <taxon>dalbergioids sensu lato</taxon>
        <taxon>Dalbergieae</taxon>
        <taxon>Pterocarpus clade</taxon>
        <taxon>Stylosanthes</taxon>
    </lineage>
</organism>
<sequence length="150" mass="17421">MKDVDEVEKQHHLYLMVVEIQLGKIWMLDTFPTDEAAIPRKYAVKFVFSDVNLLGRRPPLGDWNPEFALGILNVGNCRKDKLWVLLWLQMEQFFSLNPPGKKKNNIEDLSTKIRLDTALHLANDPFNMMEDEFMQRVAVDWTTRGAAAFI</sequence>